<protein>
    <recommendedName>
        <fullName evidence="3">Glycosyltransferase 2-like domain-containing protein</fullName>
    </recommendedName>
</protein>
<keyword evidence="2" id="KW-1185">Reference proteome</keyword>
<dbReference type="InterPro" id="IPR029044">
    <property type="entry name" value="Nucleotide-diphossugar_trans"/>
</dbReference>
<dbReference type="Gene3D" id="3.90.550.10">
    <property type="entry name" value="Spore Coat Polysaccharide Biosynthesis Protein SpsA, Chain A"/>
    <property type="match status" value="1"/>
</dbReference>
<name>A0A090Q096_9FLAO</name>
<proteinExistence type="predicted"/>
<accession>A0A090Q096</accession>
<dbReference type="Proteomes" id="UP000029221">
    <property type="component" value="Unassembled WGS sequence"/>
</dbReference>
<dbReference type="eggNOG" id="COG1216">
    <property type="taxonomic scope" value="Bacteria"/>
</dbReference>
<dbReference type="AlphaFoldDB" id="A0A090Q096"/>
<organism evidence="1 2">
    <name type="scientific">Nonlabens tegetincola</name>
    <dbReference type="NCBI Taxonomy" id="323273"/>
    <lineage>
        <taxon>Bacteria</taxon>
        <taxon>Pseudomonadati</taxon>
        <taxon>Bacteroidota</taxon>
        <taxon>Flavobacteriia</taxon>
        <taxon>Flavobacteriales</taxon>
        <taxon>Flavobacteriaceae</taxon>
        <taxon>Nonlabens</taxon>
    </lineage>
</organism>
<gene>
    <name evidence="1" type="ORF">JCM19294_1968</name>
</gene>
<evidence type="ECO:0000313" key="1">
    <source>
        <dbReference type="EMBL" id="GAK96455.1"/>
    </source>
</evidence>
<comment type="caution">
    <text evidence="1">The sequence shown here is derived from an EMBL/GenBank/DDBJ whole genome shotgun (WGS) entry which is preliminary data.</text>
</comment>
<dbReference type="EMBL" id="BBML01000002">
    <property type="protein sequence ID" value="GAK96455.1"/>
    <property type="molecule type" value="Genomic_DNA"/>
</dbReference>
<reference evidence="1" key="1">
    <citation type="journal article" date="2014" name="Genome Announc.">
        <title>Draft Genome Sequences of Marine Flavobacterium Nonlabens Strains NR17, NR24, NR27, NR32, NR33, and Ara13.</title>
        <authorList>
            <person name="Nakanishi M."/>
            <person name="Meirelles P."/>
            <person name="Suzuki R."/>
            <person name="Takatani N."/>
            <person name="Mino S."/>
            <person name="Suda W."/>
            <person name="Oshima K."/>
            <person name="Hattori M."/>
            <person name="Ohkuma M."/>
            <person name="Hosokawa M."/>
            <person name="Miyashita K."/>
            <person name="Thompson F.L."/>
            <person name="Niwa A."/>
            <person name="Sawabe T."/>
            <person name="Sawabe T."/>
        </authorList>
    </citation>
    <scope>NUCLEOTIDE SEQUENCE [LARGE SCALE GENOMIC DNA]</scope>
    <source>
        <strain evidence="1">JCM 19294</strain>
    </source>
</reference>
<evidence type="ECO:0008006" key="3">
    <source>
        <dbReference type="Google" id="ProtNLM"/>
    </source>
</evidence>
<sequence>MPEEVILKQYIGDSFNFHRALNQGLQMASGKRICFTNNDVVFYSNWYSTLSKVMVDYHLQLASPVDPTDDKLWMYDKKGVDCIIGYEIQKHFKGWCFVAEKSVFKKIESFDEDFDFYWADNDFILEVLRANLRHGVALNSRVKHLDKIKELELKKIDLLQSKLGSLYNQIPDYILKRNEFWKIQNKRMVRGLISYHKKWGNPRVLNKRIKLASHLQKINLGFLNRIVLYRKYVRK</sequence>
<evidence type="ECO:0000313" key="2">
    <source>
        <dbReference type="Proteomes" id="UP000029221"/>
    </source>
</evidence>
<dbReference type="SUPFAM" id="SSF53448">
    <property type="entry name" value="Nucleotide-diphospho-sugar transferases"/>
    <property type="match status" value="1"/>
</dbReference>